<dbReference type="EMBL" id="JALLKP010000004">
    <property type="protein sequence ID" value="KAK2195485.1"/>
    <property type="molecule type" value="Genomic_DNA"/>
</dbReference>
<evidence type="ECO:0000256" key="3">
    <source>
        <dbReference type="ARBA" id="ARBA00023315"/>
    </source>
</evidence>
<dbReference type="RefSeq" id="XP_067802328.1">
    <property type="nucleotide sequence ID" value="XM_067948177.1"/>
</dbReference>
<dbReference type="PANTHER" id="PTHR30098">
    <property type="entry name" value="LEUCYL/PHENYLALANYL-TRNA--PROTEIN TRANSFERASE"/>
    <property type="match status" value="1"/>
</dbReference>
<dbReference type="GeneID" id="94337458"/>
<gene>
    <name evidence="4" type="ORF">BdWA1_003161</name>
</gene>
<dbReference type="KEGG" id="bdw:94337458"/>
<keyword evidence="1" id="KW-0963">Cytoplasm</keyword>
<dbReference type="Gene3D" id="3.40.630.70">
    <property type="entry name" value="Leucyl/phenylalanyl-tRNA-protein transferase, C-terminal domain"/>
    <property type="match status" value="1"/>
</dbReference>
<dbReference type="Pfam" id="PF03588">
    <property type="entry name" value="Leu_Phe_trans"/>
    <property type="match status" value="1"/>
</dbReference>
<dbReference type="GO" id="GO:0030163">
    <property type="term" value="P:protein catabolic process"/>
    <property type="evidence" value="ECO:0007669"/>
    <property type="project" value="InterPro"/>
</dbReference>
<sequence>MFFMDNNSQYATAYENYKSICDWDRSLTEKWNLLINKLRKDITVAPETGIYDETELEILDETILDRSGSFSASRSLRWKRLARFFMLIQMTGRSLLISDRIEEHAKREIAMFYGNNEKLASELSRGLYLTCIKNNIPRQLPWSSDTMELIRDINVCLLLKKTNDMSCNLFYNPMVLPYDDLTNLRSAFKYNLIIGETCWSPYVEATFMFRLLHEGFITIANQIRYESMTHSVLVPKMHIERCCMYPIEMKMKKKVLRRGSLWRLTVNEAFDKVIAGIVKQHGENWLYPQVQLEMHRMHYNRNTFKIHGIGLNSVEVWQGDELIAGEIGFNTGSVYTSLSGFHTIPNSGTYQMYALAAILYFNGFKMWDLGMYLAYKIDLGAFTMPRDEFINAFESAKETDAVFEVPEKFRHEPNYWYQYATLKQQHTVMVVSGAILGAIIGKRVRKRRIAAGEFSTDFELVSYNVNDEAEFEKNWNKLARIAQQYPGYKFTKMYKASYWNETLPHYFQLRLWRNVKDLDNFKNYCKTHHLQDKISKVSTSMQCSKPTVILDDSVRRQIPY</sequence>
<dbReference type="GO" id="GO:0005737">
    <property type="term" value="C:cytoplasm"/>
    <property type="evidence" value="ECO:0007669"/>
    <property type="project" value="TreeGrafter"/>
</dbReference>
<reference evidence="4" key="1">
    <citation type="journal article" date="2023" name="Nat. Microbiol.">
        <title>Babesia duncani multi-omics identifies virulence factors and drug targets.</title>
        <authorList>
            <person name="Singh P."/>
            <person name="Lonardi S."/>
            <person name="Liang Q."/>
            <person name="Vydyam P."/>
            <person name="Khabirova E."/>
            <person name="Fang T."/>
            <person name="Gihaz S."/>
            <person name="Thekkiniath J."/>
            <person name="Munshi M."/>
            <person name="Abel S."/>
            <person name="Ciampossin L."/>
            <person name="Batugedara G."/>
            <person name="Gupta M."/>
            <person name="Lu X.M."/>
            <person name="Lenz T."/>
            <person name="Chakravarty S."/>
            <person name="Cornillot E."/>
            <person name="Hu Y."/>
            <person name="Ma W."/>
            <person name="Gonzalez L.M."/>
            <person name="Sanchez S."/>
            <person name="Estrada K."/>
            <person name="Sanchez-Flores A."/>
            <person name="Montero E."/>
            <person name="Harb O.S."/>
            <person name="Le Roch K.G."/>
            <person name="Mamoun C.B."/>
        </authorList>
    </citation>
    <scope>NUCLEOTIDE SEQUENCE</scope>
    <source>
        <strain evidence="4">WA1</strain>
    </source>
</reference>
<dbReference type="AlphaFoldDB" id="A0AAD9PIH2"/>
<dbReference type="GO" id="GO:0008914">
    <property type="term" value="F:leucyl-tRNA--protein transferase activity"/>
    <property type="evidence" value="ECO:0007669"/>
    <property type="project" value="InterPro"/>
</dbReference>
<dbReference type="InterPro" id="IPR016181">
    <property type="entry name" value="Acyl_CoA_acyltransferase"/>
</dbReference>
<evidence type="ECO:0000256" key="1">
    <source>
        <dbReference type="ARBA" id="ARBA00022490"/>
    </source>
</evidence>
<dbReference type="PANTHER" id="PTHR30098:SF2">
    <property type="entry name" value="LEUCYL_PHENYLALANYL-TRNA--PROTEIN TRANSFERASE"/>
    <property type="match status" value="1"/>
</dbReference>
<comment type="caution">
    <text evidence="4">The sequence shown here is derived from an EMBL/GenBank/DDBJ whole genome shotgun (WGS) entry which is preliminary data.</text>
</comment>
<proteinExistence type="predicted"/>
<dbReference type="InterPro" id="IPR004616">
    <property type="entry name" value="Leu/Phe-tRNA_Trfase"/>
</dbReference>
<evidence type="ECO:0000256" key="2">
    <source>
        <dbReference type="ARBA" id="ARBA00022679"/>
    </source>
</evidence>
<dbReference type="Proteomes" id="UP001214638">
    <property type="component" value="Unassembled WGS sequence"/>
</dbReference>
<dbReference type="InterPro" id="IPR042203">
    <property type="entry name" value="Leu/Phe-tRNA_Trfase_C"/>
</dbReference>
<evidence type="ECO:0000313" key="5">
    <source>
        <dbReference type="Proteomes" id="UP001214638"/>
    </source>
</evidence>
<keyword evidence="3" id="KW-0012">Acyltransferase</keyword>
<dbReference type="SUPFAM" id="SSF55729">
    <property type="entry name" value="Acyl-CoA N-acyltransferases (Nat)"/>
    <property type="match status" value="1"/>
</dbReference>
<evidence type="ECO:0000313" key="4">
    <source>
        <dbReference type="EMBL" id="KAK2195485.1"/>
    </source>
</evidence>
<keyword evidence="5" id="KW-1185">Reference proteome</keyword>
<protein>
    <submittedName>
        <fullName evidence="4">Bifunctional Acyl-CoA N-acyltransferase/Leucyl-phenylalanyl-tRNA-protein transferase</fullName>
    </submittedName>
</protein>
<organism evidence="4 5">
    <name type="scientific">Babesia duncani</name>
    <dbReference type="NCBI Taxonomy" id="323732"/>
    <lineage>
        <taxon>Eukaryota</taxon>
        <taxon>Sar</taxon>
        <taxon>Alveolata</taxon>
        <taxon>Apicomplexa</taxon>
        <taxon>Aconoidasida</taxon>
        <taxon>Piroplasmida</taxon>
        <taxon>Babesiidae</taxon>
        <taxon>Babesia</taxon>
    </lineage>
</organism>
<accession>A0AAD9PIH2</accession>
<name>A0AAD9PIH2_9APIC</name>
<keyword evidence="2" id="KW-0808">Transferase</keyword>